<evidence type="ECO:0000256" key="1">
    <source>
        <dbReference type="ARBA" id="ARBA00022450"/>
    </source>
</evidence>
<dbReference type="Gene3D" id="3.40.366.10">
    <property type="entry name" value="Malonyl-Coenzyme A Acyl Carrier Protein, domain 2"/>
    <property type="match status" value="1"/>
</dbReference>
<feature type="region of interest" description="C-terminal hotdog fold" evidence="7">
    <location>
        <begin position="1127"/>
        <end position="1275"/>
    </location>
</feature>
<sequence length="2444" mass="262381">MDPTAPLAVVGYAYRAPGVGRKGLREFLAEAKSAWSQGAPADRFNHEAFYHPENKSGFHNSQGGHFLPDDIYAFDASFFNIKAEEARSIDPETRLVLECAFEAAESAGLTLPALAGANVGVFAQATFSDYSARLAEDLATANKYAALGLSPALTANRLSYFFGLTGPSLAVDAACAGSTYAIHQACHSLRAGECAAALVVAGERRLGAGDVGFVGGDWVKGKSFAYDSRASGFGRGEGGGCLIIKPLSDAIACGDPVRAIIRSSACNHSGRTQGITMPSQMAQQRLLARLHESVGLDPGDTAFVEGHGTGTKAGDPIDAGAVMNVIANSTAHKDMTYIGSAKSNFGHLEGASGLISVVKAVMMLEKQRMLPNANFEKFNPEIAHNGRLAVLTEPIPWPATRSKKRVCVTNFGFGGSNSAVLLEQYAVQPETNGCTATAADEVSIRTEKLVVPIVNGDSASSEKETDSDSGVSPASAQDQKLFVFSAASSTSLAAYVPSLKDHLALHPTSSSYVMDLAFTLGQRRTHFPRHRMAITANSTITLGDQLLSTPSKSGYTRDPLPVFIFTGQGAQYFRMAAGLDRYPAFSGAIQRAERFLTEQLGAPWSLTAELAKAQAASRIDGAEICQPACTAVQLALVALLQSWGVAPAAVVGHSSGEIAAAYAAKLISFEAAVAVAYFRGIAVQEVIAEGLEQGAMLAVGVGAEEAAKLIDAETEEGGGAGYVTVAAVNSHNSVTLSGDLDVIENIQEKCQERDVFARRLKVEIAYHSRHVESAAESYRLSIQPFCLSSQQSPERESASKSKPAFLSSVTGRQEVADTVDEASYWVRNLVGTVQFVKALEALSEFTGQQDQPVLAIELGPHSALKTPTMQTMETLRARDPQNKRPALTYCPSLLRGTPAIDAMLDLAGKLFVAGYDINLGEVNQTSDAHAKVLTDLPAYEWNKSTRYIHQPRIATQKLLGGEAPHPLLGSRSPYTDGHEVAYRHVFNLDDLPWIRDHNIAGEVLFPLTGFFSLAVEAFRKLDRGGGGAEGAVTVDPTTTVLVREFHIMRSLSIKEDELVDLTIKLRPADMGTEVASATVWAFEVSSWSGATHGWTVHCRGLVEKESGGSGGGGETFLQESPTVRAASELLLQEQKQPASQLLDHEAEYALQRQNGVLYGPTPRHHGRRRRPLPSPITVDPPTLDSCCHAIGVIQELEGPRPVHVPTNTHRWRLSPAMPLDAGRELTVVSRKISHDLKSGNLHLSIVVFDLSNGSPRPVMEIDDMALKTIVQVGDDRLLQGLPRTYFMRVDEAADESSRPPHLAKFLAWARRLLARQPLVEGEEADVEALIKSVSCKSASGEMQCAVGEKLPAIMRGEVEPLEIMLEDGLLTRYYEQDPATKRATLALAGYAALLFDCRPELRILEIGAGTGSATLPVLEAMLGNDNVSGGRVQYTFTDISAGFFENAAAKLRRWSRHVTYQKLDIGKDPLTQGFVAQSYDLVIASNVLHATPDIVTTVKHAGALLRPGGKLALLELTQASIPSVFPFASLPGWWLSEDQYRSVDGPLLTKDSWHALLGEAGFSGVDGYVDDYPGEPEQFATAMWSTRRHVPESSEKAVGCFSICPVSTAGSLNATAAFADKICQELGQLPDVESRVSQIQDNPIATDPKKTTCIFVDDPENSIFRDLSSEQFASLQHALLEAAHVLWVVPVNAHPDAAFATGFLRTLRIEDSAKAFVLLEQATLDGAGVDAIVNLARRLGDPDTLHEQEYCMRDGMVHVPAGVVVKEETKLWGETEKALSMTVDAVGSPDSIFFRDVTSEVFHQPLAGDEIIIQVGAIGVNFRDLLLVLGSLPWHAPGFEGAGVVIKTGPDVQDLQAGDRVFYAIAEGGITNYVRTPSAMAHKLPEHLDPAEAASMPIAYCTALASLVDTARLQRGESVLIHAATGAVGQACIMLAQHLGASEIFATAGTPEKRAFLTDTFGIPPSHIFSSRNAEFHSPILLATNGRGVDVVVNSLSGELLAQSWALTAPHGRFVELGKKDLFQNSHLAMRPFLQNVSFHSLDVRMAERARPGAMRGWLASIADLYRSGAIRPIQPVTRIPIAQMAAGLRKLQSGQNVGKIVLTLGPEATVWAEKRSPLAITAASSSSGRTTLLAPDATYLITGGTGGIGRSLAEWMVKEGARHVVLLGRSGSSSPKVAELLARYEGTDVCMRAIACDVGSRESLDQAREEMKGMPPVRGVVHGALYLRDAMFLNSSFEDYQNITRPKIRAAWSLHEMFPDLDFFISLSSVDAIIGHFGQSMYAGTSVCNIIPLNRFEPPVLTRDHSQTFLDAFSEHRLRRGQPAVSISLPVVEGVGYVADRGIADRLKGSLGLSLDEAQLHTLVRAAVLGPSSHLNVQGRSFSFVATPTPEALPWEHFHPLRAMRLRGGEEGADGQNSQGQMMVAGGAMGANGGGGRMRRPRL</sequence>
<dbReference type="Gene3D" id="3.10.129.110">
    <property type="entry name" value="Polyketide synthase dehydratase"/>
    <property type="match status" value="1"/>
</dbReference>
<dbReference type="Gene3D" id="3.30.70.3290">
    <property type="match status" value="1"/>
</dbReference>
<dbReference type="Pfam" id="PF00698">
    <property type="entry name" value="Acyl_transf_1"/>
    <property type="match status" value="1"/>
</dbReference>
<dbReference type="Pfam" id="PF13602">
    <property type="entry name" value="ADH_zinc_N_2"/>
    <property type="match status" value="1"/>
</dbReference>
<dbReference type="SUPFAM" id="SSF53901">
    <property type="entry name" value="Thiolase-like"/>
    <property type="match status" value="1"/>
</dbReference>
<gene>
    <name evidence="11" type="ORF">PG991_006523</name>
</gene>
<feature type="active site" description="Proton acceptor; for dehydratase activity" evidence="7">
    <location>
        <position position="997"/>
    </location>
</feature>
<dbReference type="SMART" id="SM00825">
    <property type="entry name" value="PKS_KS"/>
    <property type="match status" value="1"/>
</dbReference>
<dbReference type="PANTHER" id="PTHR43775:SF29">
    <property type="entry name" value="ASPERFURANONE POLYKETIDE SYNTHASE AFOG-RELATED"/>
    <property type="match status" value="1"/>
</dbReference>
<dbReference type="InterPro" id="IPR049900">
    <property type="entry name" value="PKS_mFAS_DH"/>
</dbReference>
<evidence type="ECO:0000256" key="6">
    <source>
        <dbReference type="ARBA" id="ARBA00023315"/>
    </source>
</evidence>
<dbReference type="InterPro" id="IPR032821">
    <property type="entry name" value="PKS_assoc"/>
</dbReference>
<dbReference type="InterPro" id="IPR049552">
    <property type="entry name" value="PKS_DH_N"/>
</dbReference>
<keyword evidence="4" id="KW-0560">Oxidoreductase</keyword>
<feature type="domain" description="PKS/mFAS DH" evidence="10">
    <location>
        <begin position="965"/>
        <end position="1275"/>
    </location>
</feature>
<evidence type="ECO:0000259" key="10">
    <source>
        <dbReference type="PROSITE" id="PS52019"/>
    </source>
</evidence>
<evidence type="ECO:0000256" key="3">
    <source>
        <dbReference type="ARBA" id="ARBA00022679"/>
    </source>
</evidence>
<feature type="region of interest" description="N-terminal hotdog fold" evidence="7">
    <location>
        <begin position="965"/>
        <end position="1109"/>
    </location>
</feature>
<dbReference type="PROSITE" id="PS52004">
    <property type="entry name" value="KS3_2"/>
    <property type="match status" value="1"/>
</dbReference>
<keyword evidence="3" id="KW-0808">Transferase</keyword>
<dbReference type="Pfam" id="PF08242">
    <property type="entry name" value="Methyltransf_12"/>
    <property type="match status" value="1"/>
</dbReference>
<dbReference type="InterPro" id="IPR011032">
    <property type="entry name" value="GroES-like_sf"/>
</dbReference>
<dbReference type="Proteomes" id="UP001396898">
    <property type="component" value="Unassembled WGS sequence"/>
</dbReference>
<evidence type="ECO:0000256" key="5">
    <source>
        <dbReference type="ARBA" id="ARBA00023268"/>
    </source>
</evidence>
<dbReference type="Pfam" id="PF08659">
    <property type="entry name" value="KR"/>
    <property type="match status" value="1"/>
</dbReference>
<dbReference type="Gene3D" id="3.40.47.10">
    <property type="match status" value="1"/>
</dbReference>
<dbReference type="PANTHER" id="PTHR43775">
    <property type="entry name" value="FATTY ACID SYNTHASE"/>
    <property type="match status" value="1"/>
</dbReference>
<dbReference type="PROSITE" id="PS52019">
    <property type="entry name" value="PKS_MFAS_DH"/>
    <property type="match status" value="1"/>
</dbReference>
<dbReference type="InterPro" id="IPR029063">
    <property type="entry name" value="SAM-dependent_MTases_sf"/>
</dbReference>
<dbReference type="Pfam" id="PF08240">
    <property type="entry name" value="ADH_N"/>
    <property type="match status" value="1"/>
</dbReference>
<dbReference type="Gene3D" id="3.40.50.150">
    <property type="entry name" value="Vaccinia Virus protein VP39"/>
    <property type="match status" value="1"/>
</dbReference>
<dbReference type="CDD" id="cd02440">
    <property type="entry name" value="AdoMet_MTases"/>
    <property type="match status" value="1"/>
</dbReference>
<feature type="compositionally biased region" description="Basic residues" evidence="8">
    <location>
        <begin position="1162"/>
        <end position="1171"/>
    </location>
</feature>
<dbReference type="SMART" id="SM00822">
    <property type="entry name" value="PKS_KR"/>
    <property type="match status" value="1"/>
</dbReference>
<dbReference type="InterPro" id="IPR014030">
    <property type="entry name" value="Ketoacyl_synth_N"/>
</dbReference>
<dbReference type="InterPro" id="IPR016036">
    <property type="entry name" value="Malonyl_transacylase_ACP-bd"/>
</dbReference>
<dbReference type="SMART" id="SM00827">
    <property type="entry name" value="PKS_AT"/>
    <property type="match status" value="1"/>
</dbReference>
<dbReference type="Pfam" id="PF22621">
    <property type="entry name" value="CurL-like_PKS_C"/>
    <property type="match status" value="1"/>
</dbReference>
<keyword evidence="2" id="KW-0597">Phosphoprotein</keyword>
<feature type="active site" description="Proton donor; for dehydratase activity" evidence="7">
    <location>
        <position position="1184"/>
    </location>
</feature>
<accession>A0ABR1S1J9</accession>
<dbReference type="Gene3D" id="3.90.180.10">
    <property type="entry name" value="Medium-chain alcohol dehydrogenases, catalytic domain"/>
    <property type="match status" value="1"/>
</dbReference>
<evidence type="ECO:0000313" key="11">
    <source>
        <dbReference type="EMBL" id="KAK8023284.1"/>
    </source>
</evidence>
<dbReference type="Pfam" id="PF00109">
    <property type="entry name" value="ketoacyl-synt"/>
    <property type="match status" value="1"/>
</dbReference>
<feature type="region of interest" description="Disordered" evidence="8">
    <location>
        <begin position="455"/>
        <end position="474"/>
    </location>
</feature>
<dbReference type="InterPro" id="IPR020841">
    <property type="entry name" value="PKS_Beta-ketoAc_synthase_dom"/>
</dbReference>
<dbReference type="InterPro" id="IPR014031">
    <property type="entry name" value="Ketoacyl_synth_C"/>
</dbReference>
<dbReference type="SMART" id="SM00829">
    <property type="entry name" value="PKS_ER"/>
    <property type="match status" value="1"/>
</dbReference>
<dbReference type="InterPro" id="IPR020843">
    <property type="entry name" value="ER"/>
</dbReference>
<dbReference type="Pfam" id="PF16197">
    <property type="entry name" value="KAsynt_C_assoc"/>
    <property type="match status" value="1"/>
</dbReference>
<keyword evidence="5" id="KW-0511">Multifunctional enzyme</keyword>
<dbReference type="CDD" id="cd05195">
    <property type="entry name" value="enoyl_red"/>
    <property type="match status" value="1"/>
</dbReference>
<dbReference type="InterPro" id="IPR057326">
    <property type="entry name" value="KR_dom"/>
</dbReference>
<dbReference type="InterPro" id="IPR042104">
    <property type="entry name" value="PKS_dehydratase_sf"/>
</dbReference>
<name>A0ABR1S1J9_9PEZI</name>
<dbReference type="SUPFAM" id="SSF51735">
    <property type="entry name" value="NAD(P)-binding Rossmann-fold domains"/>
    <property type="match status" value="2"/>
</dbReference>
<dbReference type="InterPro" id="IPR013217">
    <property type="entry name" value="Methyltransf_12"/>
</dbReference>
<comment type="caution">
    <text evidence="11">The sequence shown here is derived from an EMBL/GenBank/DDBJ whole genome shotgun (WGS) entry which is preliminary data.</text>
</comment>
<keyword evidence="1" id="KW-0596">Phosphopantetheine</keyword>
<evidence type="ECO:0000256" key="2">
    <source>
        <dbReference type="ARBA" id="ARBA00022553"/>
    </source>
</evidence>
<proteinExistence type="predicted"/>
<dbReference type="InterPro" id="IPR016039">
    <property type="entry name" value="Thiolase-like"/>
</dbReference>
<reference evidence="11 12" key="1">
    <citation type="submission" date="2023-01" db="EMBL/GenBank/DDBJ databases">
        <title>Analysis of 21 Apiospora genomes using comparative genomics revels a genus with tremendous synthesis potential of carbohydrate active enzymes and secondary metabolites.</title>
        <authorList>
            <person name="Sorensen T."/>
        </authorList>
    </citation>
    <scope>NUCLEOTIDE SEQUENCE [LARGE SCALE GENOMIC DNA]</scope>
    <source>
        <strain evidence="11 12">CBS 20057</strain>
    </source>
</reference>
<dbReference type="InterPro" id="IPR013968">
    <property type="entry name" value="PKS_KR"/>
</dbReference>
<dbReference type="SUPFAM" id="SSF50129">
    <property type="entry name" value="GroES-like"/>
    <property type="match status" value="1"/>
</dbReference>
<keyword evidence="6" id="KW-0012">Acyltransferase</keyword>
<dbReference type="InterPro" id="IPR020807">
    <property type="entry name" value="PKS_DH"/>
</dbReference>
<dbReference type="CDD" id="cd00833">
    <property type="entry name" value="PKS"/>
    <property type="match status" value="1"/>
</dbReference>
<keyword evidence="12" id="KW-1185">Reference proteome</keyword>
<dbReference type="SUPFAM" id="SSF53335">
    <property type="entry name" value="S-adenosyl-L-methionine-dependent methyltransferases"/>
    <property type="match status" value="1"/>
</dbReference>
<dbReference type="InterPro" id="IPR016035">
    <property type="entry name" value="Acyl_Trfase/lysoPLipase"/>
</dbReference>
<dbReference type="Pfam" id="PF02801">
    <property type="entry name" value="Ketoacyl-synt_C"/>
    <property type="match status" value="1"/>
</dbReference>
<dbReference type="InterPro" id="IPR014043">
    <property type="entry name" value="Acyl_transferase_dom"/>
</dbReference>
<dbReference type="EMBL" id="JAQQWI010000008">
    <property type="protein sequence ID" value="KAK8023284.1"/>
    <property type="molecule type" value="Genomic_DNA"/>
</dbReference>
<dbReference type="InterPro" id="IPR013154">
    <property type="entry name" value="ADH-like_N"/>
</dbReference>
<evidence type="ECO:0000256" key="8">
    <source>
        <dbReference type="SAM" id="MobiDB-lite"/>
    </source>
</evidence>
<evidence type="ECO:0000256" key="7">
    <source>
        <dbReference type="PROSITE-ProRule" id="PRU01363"/>
    </source>
</evidence>
<dbReference type="InterPro" id="IPR001227">
    <property type="entry name" value="Ac_transferase_dom_sf"/>
</dbReference>
<dbReference type="SUPFAM" id="SSF52151">
    <property type="entry name" value="FabD/lysophospholipase-like"/>
    <property type="match status" value="1"/>
</dbReference>
<evidence type="ECO:0000256" key="4">
    <source>
        <dbReference type="ARBA" id="ARBA00023002"/>
    </source>
</evidence>
<organism evidence="11 12">
    <name type="scientific">Apiospora marii</name>
    <dbReference type="NCBI Taxonomy" id="335849"/>
    <lineage>
        <taxon>Eukaryota</taxon>
        <taxon>Fungi</taxon>
        <taxon>Dikarya</taxon>
        <taxon>Ascomycota</taxon>
        <taxon>Pezizomycotina</taxon>
        <taxon>Sordariomycetes</taxon>
        <taxon>Xylariomycetidae</taxon>
        <taxon>Amphisphaeriales</taxon>
        <taxon>Apiosporaceae</taxon>
        <taxon>Apiospora</taxon>
    </lineage>
</organism>
<dbReference type="Pfam" id="PF21089">
    <property type="entry name" value="PKS_DH_N"/>
    <property type="match status" value="1"/>
</dbReference>
<feature type="domain" description="Ketosynthase family 3 (KS3)" evidence="9">
    <location>
        <begin position="4"/>
        <end position="424"/>
    </location>
</feature>
<dbReference type="SUPFAM" id="SSF55048">
    <property type="entry name" value="Probable ACP-binding domain of malonyl-CoA ACP transacylase"/>
    <property type="match status" value="1"/>
</dbReference>
<feature type="region of interest" description="Disordered" evidence="8">
    <location>
        <begin position="1156"/>
        <end position="1178"/>
    </location>
</feature>
<dbReference type="InterPro" id="IPR036291">
    <property type="entry name" value="NAD(P)-bd_dom_sf"/>
</dbReference>
<dbReference type="Gene3D" id="3.40.50.720">
    <property type="entry name" value="NAD(P)-binding Rossmann-like Domain"/>
    <property type="match status" value="1"/>
</dbReference>
<evidence type="ECO:0000313" key="12">
    <source>
        <dbReference type="Proteomes" id="UP001396898"/>
    </source>
</evidence>
<dbReference type="InterPro" id="IPR050091">
    <property type="entry name" value="PKS_NRPS_Biosynth_Enz"/>
</dbReference>
<evidence type="ECO:0000259" key="9">
    <source>
        <dbReference type="PROSITE" id="PS52004"/>
    </source>
</evidence>
<dbReference type="SMART" id="SM00826">
    <property type="entry name" value="PKS_DH"/>
    <property type="match status" value="1"/>
</dbReference>
<protein>
    <submittedName>
        <fullName evidence="11">Compactin diketide synthase mokB</fullName>
    </submittedName>
</protein>